<evidence type="ECO:0000313" key="6">
    <source>
        <dbReference type="Proteomes" id="UP000664265"/>
    </source>
</evidence>
<dbReference type="InterPro" id="IPR006860">
    <property type="entry name" value="FecR"/>
</dbReference>
<name>A0ABS3M408_9BACT</name>
<dbReference type="Gene3D" id="2.60.120.1440">
    <property type="match status" value="1"/>
</dbReference>
<dbReference type="InterPro" id="IPR032508">
    <property type="entry name" value="FecR_C"/>
</dbReference>
<dbReference type="Gene3D" id="3.55.50.30">
    <property type="match status" value="1"/>
</dbReference>
<evidence type="ECO:0000256" key="1">
    <source>
        <dbReference type="SAM" id="MobiDB-lite"/>
    </source>
</evidence>
<dbReference type="PANTHER" id="PTHR30273:SF2">
    <property type="entry name" value="PROTEIN FECR"/>
    <property type="match status" value="1"/>
</dbReference>
<reference evidence="5 6" key="1">
    <citation type="submission" date="2021-01" db="EMBL/GenBank/DDBJ databases">
        <title>Prevotella A2931 sp. nov.</title>
        <authorList>
            <person name="Buhl M."/>
            <person name="Oberhettinger P."/>
        </authorList>
    </citation>
    <scope>NUCLEOTIDE SEQUENCE [LARGE SCALE GENOMIC DNA]</scope>
    <source>
        <strain evidence="5 6">A2931</strain>
    </source>
</reference>
<sequence>MENQDTISQSEQRALRMSEPEADISAADLHEFAQDEEAQALCRLLSEVDATALSVPNPEEELAVFHRRHIYRKPLIALTALLTAAAIGLFVWLLRPTTAVEPQPAASEIALIKATTGQKKAMLQIPATHQDIPLYSNMGSPAATIASMTARQLVYRPIPLGGSLPADADIATHRVVIPRGETYQLTLSDGTQVWLNTDSRITYPEVFAKAERIVYLEGEAYFKVAADSQHPFIVRTQTMETRVLGTEFNFRSYADEPAQVALVKGLVEVSLPGTSTKTSIHPGQSAAVGKSGKIHVNHVDVDAYTYWREGLFYFDNCSLPYILKEIGRWYNVDVELRSKRLAALNLHFVADRHKPLAYTIRLLNQMEQMEAHLVGGRLIVE</sequence>
<keyword evidence="6" id="KW-1185">Reference proteome</keyword>
<comment type="caution">
    <text evidence="5">The sequence shown here is derived from an EMBL/GenBank/DDBJ whole genome shotgun (WGS) entry which is preliminary data.</text>
</comment>
<accession>A0ABS3M408</accession>
<dbReference type="InterPro" id="IPR012373">
    <property type="entry name" value="Ferrdict_sens_TM"/>
</dbReference>
<evidence type="ECO:0000259" key="4">
    <source>
        <dbReference type="Pfam" id="PF16344"/>
    </source>
</evidence>
<dbReference type="Pfam" id="PF16344">
    <property type="entry name" value="FecR_C"/>
    <property type="match status" value="1"/>
</dbReference>
<feature type="domain" description="Protein FecR C-terminal" evidence="4">
    <location>
        <begin position="312"/>
        <end position="372"/>
    </location>
</feature>
<dbReference type="PANTHER" id="PTHR30273">
    <property type="entry name" value="PERIPLASMIC SIGNAL SENSOR AND SIGMA FACTOR ACTIVATOR FECR-RELATED"/>
    <property type="match status" value="1"/>
</dbReference>
<proteinExistence type="predicted"/>
<keyword evidence="2" id="KW-0812">Transmembrane</keyword>
<evidence type="ECO:0000256" key="2">
    <source>
        <dbReference type="SAM" id="Phobius"/>
    </source>
</evidence>
<feature type="transmembrane region" description="Helical" evidence="2">
    <location>
        <begin position="75"/>
        <end position="94"/>
    </location>
</feature>
<dbReference type="Proteomes" id="UP000664265">
    <property type="component" value="Unassembled WGS sequence"/>
</dbReference>
<keyword evidence="2" id="KW-0472">Membrane</keyword>
<feature type="compositionally biased region" description="Polar residues" evidence="1">
    <location>
        <begin position="1"/>
        <end position="12"/>
    </location>
</feature>
<evidence type="ECO:0000313" key="5">
    <source>
        <dbReference type="EMBL" id="MBO1362913.1"/>
    </source>
</evidence>
<dbReference type="RefSeq" id="WP_158267307.1">
    <property type="nucleotide sequence ID" value="NZ_JAERMS010000007.1"/>
</dbReference>
<keyword evidence="2" id="KW-1133">Transmembrane helix</keyword>
<organism evidence="5 6">
    <name type="scientific">Prevotella illustrans</name>
    <dbReference type="NCBI Taxonomy" id="2800387"/>
    <lineage>
        <taxon>Bacteria</taxon>
        <taxon>Pseudomonadati</taxon>
        <taxon>Bacteroidota</taxon>
        <taxon>Bacteroidia</taxon>
        <taxon>Bacteroidales</taxon>
        <taxon>Prevotellaceae</taxon>
        <taxon>Prevotella</taxon>
    </lineage>
</organism>
<dbReference type="EMBL" id="JAERMS010000007">
    <property type="protein sequence ID" value="MBO1362913.1"/>
    <property type="molecule type" value="Genomic_DNA"/>
</dbReference>
<dbReference type="Pfam" id="PF04773">
    <property type="entry name" value="FecR"/>
    <property type="match status" value="1"/>
</dbReference>
<evidence type="ECO:0000259" key="3">
    <source>
        <dbReference type="Pfam" id="PF04773"/>
    </source>
</evidence>
<feature type="domain" description="FecR protein" evidence="3">
    <location>
        <begin position="175"/>
        <end position="268"/>
    </location>
</feature>
<protein>
    <submittedName>
        <fullName evidence="5">FecR domain-containing protein</fullName>
    </submittedName>
</protein>
<feature type="region of interest" description="Disordered" evidence="1">
    <location>
        <begin position="1"/>
        <end position="20"/>
    </location>
</feature>
<gene>
    <name evidence="5" type="ORF">JHU38_03830</name>
</gene>